<proteinExistence type="inferred from homology"/>
<dbReference type="InterPro" id="IPR024914">
    <property type="entry name" value="tRNA_acetyltr_TmcA"/>
</dbReference>
<keyword evidence="1 12" id="KW-0963">Cytoplasm</keyword>
<evidence type="ECO:0000256" key="3">
    <source>
        <dbReference type="ARBA" id="ARBA00022679"/>
    </source>
</evidence>
<dbReference type="InterPro" id="IPR032672">
    <property type="entry name" value="TmcA/NAT10/Kre33"/>
</dbReference>
<dbReference type="InterPro" id="IPR007807">
    <property type="entry name" value="TcmA/NAT10_helicase"/>
</dbReference>
<evidence type="ECO:0000256" key="10">
    <source>
        <dbReference type="ARBA" id="ARBA00049889"/>
    </source>
</evidence>
<dbReference type="Pfam" id="PF05127">
    <property type="entry name" value="NAT10_TcmA_helicase"/>
    <property type="match status" value="1"/>
</dbReference>
<evidence type="ECO:0000256" key="12">
    <source>
        <dbReference type="HAMAP-Rule" id="MF_01886"/>
    </source>
</evidence>
<reference evidence="16 17" key="1">
    <citation type="journal article" date="2019" name="Int. J. Syst. Evol. Microbiol.">
        <title>The Global Catalogue of Microorganisms (GCM) 10K type strain sequencing project: providing services to taxonomists for standard genome sequencing and annotation.</title>
        <authorList>
            <consortium name="The Broad Institute Genomics Platform"/>
            <consortium name="The Broad Institute Genome Sequencing Center for Infectious Disease"/>
            <person name="Wu L."/>
            <person name="Ma J."/>
        </authorList>
    </citation>
    <scope>NUCLEOTIDE SEQUENCE [LARGE SCALE GENOMIC DNA]</scope>
    <source>
        <strain evidence="16 17">CGMCC 1.10390</strain>
    </source>
</reference>
<evidence type="ECO:0000256" key="5">
    <source>
        <dbReference type="ARBA" id="ARBA00022741"/>
    </source>
</evidence>
<dbReference type="InterPro" id="IPR053477">
    <property type="entry name" value="tRNA_Cytidine_AcTrnsfr"/>
</dbReference>
<dbReference type="InterPro" id="IPR000182">
    <property type="entry name" value="GNAT_dom"/>
</dbReference>
<comment type="subcellular location">
    <subcellularLocation>
        <location evidence="12">Cytoplasm</location>
    </subcellularLocation>
</comment>
<name>A0ABD6DIT9_9EURY</name>
<dbReference type="EC" id="2.3.1.193" evidence="12"/>
<gene>
    <name evidence="12 16" type="primary">tmcA</name>
    <name evidence="16" type="ORF">ACFSBL_06845</name>
</gene>
<dbReference type="Pfam" id="PF13718">
    <property type="entry name" value="GNAT_acetyltr_2"/>
    <property type="match status" value="1"/>
</dbReference>
<dbReference type="PANTHER" id="PTHR10925:SF5">
    <property type="entry name" value="RNA CYTIDINE ACETYLTRANSFERASE"/>
    <property type="match status" value="1"/>
</dbReference>
<dbReference type="Gene3D" id="3.40.50.300">
    <property type="entry name" value="P-loop containing nucleotide triphosphate hydrolases"/>
    <property type="match status" value="1"/>
</dbReference>
<keyword evidence="17" id="KW-1185">Reference proteome</keyword>
<keyword evidence="2 12" id="KW-0820">tRNA-binding</keyword>
<evidence type="ECO:0000256" key="6">
    <source>
        <dbReference type="ARBA" id="ARBA00022840"/>
    </source>
</evidence>
<dbReference type="SUPFAM" id="SSF55729">
    <property type="entry name" value="Acyl-CoA N-acyltransferases (Nat)"/>
    <property type="match status" value="1"/>
</dbReference>
<dbReference type="HAMAP" id="MF_01886">
    <property type="entry name" value="tRNA_acetyltr_TmcA"/>
    <property type="match status" value="1"/>
</dbReference>
<comment type="catalytic activity">
    <reaction evidence="10">
        <text>a cytidine in RNA + acetyl-CoA + ATP + H2O = an N(4)-acetylcytidine in RNA + ADP + phosphate + CoA + H(+)</text>
        <dbReference type="Rhea" id="RHEA:82211"/>
        <dbReference type="Rhea" id="RHEA-COMP:15704"/>
        <dbReference type="Rhea" id="RHEA-COMP:19834"/>
        <dbReference type="ChEBI" id="CHEBI:15377"/>
        <dbReference type="ChEBI" id="CHEBI:15378"/>
        <dbReference type="ChEBI" id="CHEBI:30616"/>
        <dbReference type="ChEBI" id="CHEBI:43474"/>
        <dbReference type="ChEBI" id="CHEBI:57287"/>
        <dbReference type="ChEBI" id="CHEBI:57288"/>
        <dbReference type="ChEBI" id="CHEBI:74900"/>
        <dbReference type="ChEBI" id="CHEBI:82748"/>
        <dbReference type="ChEBI" id="CHEBI:456216"/>
    </reaction>
</comment>
<evidence type="ECO:0000313" key="16">
    <source>
        <dbReference type="EMBL" id="MFD1645393.1"/>
    </source>
</evidence>
<evidence type="ECO:0000259" key="14">
    <source>
        <dbReference type="Pfam" id="PF08351"/>
    </source>
</evidence>
<comment type="catalytic activity">
    <reaction evidence="12">
        <text>cytidine(34) in elongator tRNA(Met) + acetyl-CoA + ATP + H2O = N(4)-acetylcytidine(34) in elongator tRNA(Met) + ADP + phosphate + CoA + H(+)</text>
        <dbReference type="Rhea" id="RHEA:43788"/>
        <dbReference type="Rhea" id="RHEA-COMP:10693"/>
        <dbReference type="Rhea" id="RHEA-COMP:10694"/>
        <dbReference type="ChEBI" id="CHEBI:15377"/>
        <dbReference type="ChEBI" id="CHEBI:15378"/>
        <dbReference type="ChEBI" id="CHEBI:30616"/>
        <dbReference type="ChEBI" id="CHEBI:43474"/>
        <dbReference type="ChEBI" id="CHEBI:57287"/>
        <dbReference type="ChEBI" id="CHEBI:57288"/>
        <dbReference type="ChEBI" id="CHEBI:74900"/>
        <dbReference type="ChEBI" id="CHEBI:82748"/>
        <dbReference type="ChEBI" id="CHEBI:456216"/>
        <dbReference type="EC" id="2.3.1.193"/>
    </reaction>
</comment>
<comment type="function">
    <text evidence="12">Catalyzes the formation of N(4)-acetylcytidine (ac(4)C) at the wobble position of tRNA(Met), by using acetyl-CoA as an acetyl donor and ATP (or GTP).</text>
</comment>
<dbReference type="InterPro" id="IPR027417">
    <property type="entry name" value="P-loop_NTPase"/>
</dbReference>
<evidence type="ECO:0000256" key="1">
    <source>
        <dbReference type="ARBA" id="ARBA00022490"/>
    </source>
</evidence>
<evidence type="ECO:0000313" key="17">
    <source>
        <dbReference type="Proteomes" id="UP001597034"/>
    </source>
</evidence>
<dbReference type="GO" id="GO:0000049">
    <property type="term" value="F:tRNA binding"/>
    <property type="evidence" value="ECO:0007669"/>
    <property type="project" value="UniProtKB-UniRule"/>
</dbReference>
<comment type="caution">
    <text evidence="16">The sequence shown here is derived from an EMBL/GenBank/DDBJ whole genome shotgun (WGS) entry which is preliminary data.</text>
</comment>
<protein>
    <recommendedName>
        <fullName evidence="12">tRNA(Met) cytidine acetyltransferase TmcA</fullName>
        <ecNumber evidence="12">2.3.1.193</ecNumber>
    </recommendedName>
</protein>
<comment type="similarity">
    <text evidence="12">Belongs to the TmcA family.</text>
</comment>
<evidence type="ECO:0000256" key="9">
    <source>
        <dbReference type="ARBA" id="ARBA00049883"/>
    </source>
</evidence>
<feature type="domain" description="TcmA/NAT10 helicase" evidence="13">
    <location>
        <begin position="247"/>
        <end position="418"/>
    </location>
</feature>
<feature type="binding site" evidence="12">
    <location>
        <position position="592"/>
    </location>
    <ligand>
        <name>acetyl-CoA</name>
        <dbReference type="ChEBI" id="CHEBI:57288"/>
    </ligand>
</feature>
<dbReference type="SUPFAM" id="SSF52540">
    <property type="entry name" value="P-loop containing nucleoside triphosphate hydrolases"/>
    <property type="match status" value="1"/>
</dbReference>
<evidence type="ECO:0000256" key="7">
    <source>
        <dbReference type="ARBA" id="ARBA00022884"/>
    </source>
</evidence>
<sequence>MDAVEVARALLAEADATNERRLLVLTGAREDCYRVADAVLDAVPVGVSDTALVGDRDALACRHVEPNRASTLLGTTLSAVVYDAHDTLRPNALGQVVGAVDGGGMLVLLAPDLDDWPDRRDGFDEGLAVPPFGVEDVSGRFRRRFVESLRAHPGIGIVAVGTGTAADDADGSQVVDDGLTGPAPRLVDSREPDDGLPVPVGHEFPRETYEACLTADQVEAVHEFEFLVGDREASTGADGDVERRALVVESDRGRGKSSAAGLAAGAAAAAGLDVLVTAPNRRNAAEVFDRARELLATLDAAGDHPDADGHLVTTAGGAVRYEPPRVAAESAAEPDLLVVDEAAALSVRLLDETLTADRVAYASTVHGYEGAGRGFSVRFREHLDDSDHDVHECRLAEPIRYAAGDPVEVWSFDALGLDARPPVPEIVADATPDSVSYERVDGDGLLADPILLRETFGLLVLAHYRTEPDDLARLLDAPNLTVRALTHGGHVVSVALLAREGDLPPETAAGMYEGDRIRGNMIPDVLVSQVRDEAAAAPVGYRVVRIATHHAVRSSGLGSRLLDEVRDEFAGSVDWLGVAYGATARLLRFWERNDYAAVHYSTTRNDVSGQYSVVMLDPCSESGGALADRHGDWFARRVGGQLTDSLDDADPDEVRAALAACDGDLALDLTEHEWRMVAGAAYGTGLFDVDPAPFRDLVVKHLVDPDHDVRLTDRQERVLVERALQARDWSTVADDCGFHSAGQCMRALGDALVPLCDAYGGDVADEERERHG</sequence>
<dbReference type="GO" id="GO:0005524">
    <property type="term" value="F:ATP binding"/>
    <property type="evidence" value="ECO:0007669"/>
    <property type="project" value="UniProtKB-UniRule"/>
</dbReference>
<evidence type="ECO:0000259" key="13">
    <source>
        <dbReference type="Pfam" id="PF05127"/>
    </source>
</evidence>
<evidence type="ECO:0000256" key="11">
    <source>
        <dbReference type="ARBA" id="ARBA00049914"/>
    </source>
</evidence>
<feature type="domain" description="TmcA/NAT10 N-terminal" evidence="14">
    <location>
        <begin position="4"/>
        <end position="158"/>
    </location>
</feature>
<accession>A0ABD6DIT9</accession>
<keyword evidence="8 12" id="KW-0012">Acyltransferase</keyword>
<dbReference type="GO" id="GO:0051391">
    <property type="term" value="P:tRNA acetylation"/>
    <property type="evidence" value="ECO:0007669"/>
    <property type="project" value="UniProtKB-UniRule"/>
</dbReference>
<dbReference type="GO" id="GO:0051392">
    <property type="term" value="F:tRNA cytidine N4-acetyltransferase activity"/>
    <property type="evidence" value="ECO:0007669"/>
    <property type="project" value="UniProtKB-UniRule"/>
</dbReference>
<dbReference type="InterPro" id="IPR013562">
    <property type="entry name" value="TmcA/NAT10_N"/>
</dbReference>
<keyword evidence="7 12" id="KW-0694">RNA-binding</keyword>
<dbReference type="GO" id="GO:0005737">
    <property type="term" value="C:cytoplasm"/>
    <property type="evidence" value="ECO:0007669"/>
    <property type="project" value="UniProtKB-SubCell"/>
</dbReference>
<evidence type="ECO:0000259" key="15">
    <source>
        <dbReference type="Pfam" id="PF13718"/>
    </source>
</evidence>
<keyword evidence="3 12" id="KW-0808">Transferase</keyword>
<dbReference type="GO" id="GO:0002101">
    <property type="term" value="P:tRNA wobble cytosine modification"/>
    <property type="evidence" value="ECO:0007669"/>
    <property type="project" value="UniProtKB-UniRule"/>
</dbReference>
<feature type="binding site" evidence="12">
    <location>
        <position position="217"/>
    </location>
    <ligand>
        <name>ATP</name>
        <dbReference type="ChEBI" id="CHEBI:30616"/>
    </ligand>
</feature>
<keyword evidence="4 12" id="KW-0819">tRNA processing</keyword>
<dbReference type="InterPro" id="IPR016181">
    <property type="entry name" value="Acyl_CoA_acyltransferase"/>
</dbReference>
<keyword evidence="6 12" id="KW-0067">ATP-binding</keyword>
<evidence type="ECO:0000256" key="2">
    <source>
        <dbReference type="ARBA" id="ARBA00022555"/>
    </source>
</evidence>
<feature type="binding site" evidence="12">
    <location>
        <position position="400"/>
    </location>
    <ligand>
        <name>ATP</name>
        <dbReference type="ChEBI" id="CHEBI:30616"/>
    </ligand>
</feature>
<dbReference type="EMBL" id="JBHUDO010000002">
    <property type="protein sequence ID" value="MFD1645393.1"/>
    <property type="molecule type" value="Genomic_DNA"/>
</dbReference>
<feature type="domain" description="N-acetyltransferase" evidence="15">
    <location>
        <begin position="456"/>
        <end position="571"/>
    </location>
</feature>
<dbReference type="PANTHER" id="PTHR10925">
    <property type="entry name" value="N-ACETYLTRANSFERASE 10"/>
    <property type="match status" value="1"/>
</dbReference>
<dbReference type="Gene3D" id="3.40.50.11040">
    <property type="match status" value="1"/>
</dbReference>
<dbReference type="RefSeq" id="WP_256399094.1">
    <property type="nucleotide sequence ID" value="NZ_JANHJR010000001.1"/>
</dbReference>
<feature type="binding site" evidence="12">
    <location>
        <begin position="546"/>
        <end position="548"/>
    </location>
    <ligand>
        <name>acetyl-CoA</name>
        <dbReference type="ChEBI" id="CHEBI:57288"/>
    </ligand>
</feature>
<dbReference type="Gene3D" id="3.40.630.30">
    <property type="match status" value="1"/>
</dbReference>
<dbReference type="AlphaFoldDB" id="A0ABD6DIT9"/>
<organism evidence="16 17">
    <name type="scientific">Haloarchaeobius litoreus</name>
    <dbReference type="NCBI Taxonomy" id="755306"/>
    <lineage>
        <taxon>Archaea</taxon>
        <taxon>Methanobacteriati</taxon>
        <taxon>Methanobacteriota</taxon>
        <taxon>Stenosarchaea group</taxon>
        <taxon>Halobacteria</taxon>
        <taxon>Halobacteriales</taxon>
        <taxon>Halorubellaceae</taxon>
        <taxon>Haloarchaeobius</taxon>
    </lineage>
</organism>
<evidence type="ECO:0000256" key="8">
    <source>
        <dbReference type="ARBA" id="ARBA00023315"/>
    </source>
</evidence>
<keyword evidence="5 12" id="KW-0547">Nucleotide-binding</keyword>
<dbReference type="Proteomes" id="UP001597034">
    <property type="component" value="Unassembled WGS sequence"/>
</dbReference>
<comment type="catalytic activity">
    <reaction evidence="11">
        <text>a cytidine in mRNA + acetyl-CoA + ATP + H2O = an N(4)-acetylcytidine in mRNA + ADP + phosphate + CoA + H(+)</text>
        <dbReference type="Rhea" id="RHEA:58480"/>
        <dbReference type="Rhea" id="RHEA-COMP:15145"/>
        <dbReference type="Rhea" id="RHEA-COMP:15146"/>
        <dbReference type="ChEBI" id="CHEBI:15377"/>
        <dbReference type="ChEBI" id="CHEBI:15378"/>
        <dbReference type="ChEBI" id="CHEBI:30616"/>
        <dbReference type="ChEBI" id="CHEBI:43474"/>
        <dbReference type="ChEBI" id="CHEBI:57287"/>
        <dbReference type="ChEBI" id="CHEBI:57288"/>
        <dbReference type="ChEBI" id="CHEBI:74900"/>
        <dbReference type="ChEBI" id="CHEBI:82748"/>
        <dbReference type="ChEBI" id="CHEBI:456216"/>
    </reaction>
</comment>
<comment type="catalytic activity">
    <reaction evidence="9">
        <text>a cytidine in tRNA + acetyl-CoA + ATP + H2O = an N(4)-acetylcytidine in tRNA + ADP + phosphate + CoA + H(+)</text>
        <dbReference type="Rhea" id="RHEA:53876"/>
        <dbReference type="Rhea" id="RHEA-COMP:13670"/>
        <dbReference type="Rhea" id="RHEA-COMP:13671"/>
        <dbReference type="ChEBI" id="CHEBI:15377"/>
        <dbReference type="ChEBI" id="CHEBI:15378"/>
        <dbReference type="ChEBI" id="CHEBI:30616"/>
        <dbReference type="ChEBI" id="CHEBI:43474"/>
        <dbReference type="ChEBI" id="CHEBI:57287"/>
        <dbReference type="ChEBI" id="CHEBI:57288"/>
        <dbReference type="ChEBI" id="CHEBI:74900"/>
        <dbReference type="ChEBI" id="CHEBI:82748"/>
        <dbReference type="ChEBI" id="CHEBI:456216"/>
    </reaction>
</comment>
<dbReference type="NCBIfam" id="NF041296">
    <property type="entry name" value="RNAactase_tcmA_Halo"/>
    <property type="match status" value="1"/>
</dbReference>
<dbReference type="Pfam" id="PF08351">
    <property type="entry name" value="TmcA_N"/>
    <property type="match status" value="1"/>
</dbReference>
<comment type="caution">
    <text evidence="12">Lacks conserved residue(s) required for the propagation of feature annotation.</text>
</comment>
<evidence type="ECO:0000256" key="4">
    <source>
        <dbReference type="ARBA" id="ARBA00022694"/>
    </source>
</evidence>